<dbReference type="STRING" id="188906.SAMN04488526_3187"/>
<name>A0A1H7RYC8_9RHOB</name>
<dbReference type="InterPro" id="IPR009534">
    <property type="entry name" value="DUF1153"/>
</dbReference>
<reference evidence="2 3" key="1">
    <citation type="submission" date="2016-10" db="EMBL/GenBank/DDBJ databases">
        <authorList>
            <person name="de Groot N.N."/>
        </authorList>
    </citation>
    <scope>NUCLEOTIDE SEQUENCE [LARGE SCALE GENOMIC DNA]</scope>
    <source>
        <strain evidence="2 3">DSM 14858</strain>
    </source>
</reference>
<accession>A0A1H7RYC8</accession>
<dbReference type="Pfam" id="PF06627">
    <property type="entry name" value="DUF1153"/>
    <property type="match status" value="1"/>
</dbReference>
<gene>
    <name evidence="2" type="ORF">SAMN04488526_3187</name>
</gene>
<proteinExistence type="predicted"/>
<evidence type="ECO:0000256" key="1">
    <source>
        <dbReference type="SAM" id="MobiDB-lite"/>
    </source>
</evidence>
<protein>
    <recommendedName>
        <fullName evidence="4">DUF1153 domain-containing protein</fullName>
    </recommendedName>
</protein>
<evidence type="ECO:0008006" key="4">
    <source>
        <dbReference type="Google" id="ProtNLM"/>
    </source>
</evidence>
<dbReference type="GO" id="GO:0043565">
    <property type="term" value="F:sequence-specific DNA binding"/>
    <property type="evidence" value="ECO:0007669"/>
    <property type="project" value="InterPro"/>
</dbReference>
<dbReference type="SUPFAM" id="SSF48295">
    <property type="entry name" value="TrpR-like"/>
    <property type="match status" value="1"/>
</dbReference>
<feature type="region of interest" description="Disordered" evidence="1">
    <location>
        <begin position="1"/>
        <end position="25"/>
    </location>
</feature>
<dbReference type="InterPro" id="IPR036388">
    <property type="entry name" value="WH-like_DNA-bd_sf"/>
</dbReference>
<organism evidence="2 3">
    <name type="scientific">Jannaschia helgolandensis</name>
    <dbReference type="NCBI Taxonomy" id="188906"/>
    <lineage>
        <taxon>Bacteria</taxon>
        <taxon>Pseudomonadati</taxon>
        <taxon>Pseudomonadota</taxon>
        <taxon>Alphaproteobacteria</taxon>
        <taxon>Rhodobacterales</taxon>
        <taxon>Roseobacteraceae</taxon>
        <taxon>Jannaschia</taxon>
    </lineage>
</organism>
<dbReference type="InterPro" id="IPR010921">
    <property type="entry name" value="Trp_repressor/repl_initiator"/>
</dbReference>
<dbReference type="AlphaFoldDB" id="A0A1H7RYC8"/>
<keyword evidence="3" id="KW-1185">Reference proteome</keyword>
<dbReference type="RefSeq" id="WP_092764614.1">
    <property type="nucleotide sequence ID" value="NZ_FNZQ01000007.1"/>
</dbReference>
<dbReference type="Proteomes" id="UP000199283">
    <property type="component" value="Unassembled WGS sequence"/>
</dbReference>
<sequence length="92" mass="10247">MYLRKGPGPHVVTLPDGTQMSRADLPPIGTTRWVARRKEAVVHGVQAGLITRDEAIERYDLSDEELAGWEEARNAFGANGLKTTLIQKFRQS</sequence>
<evidence type="ECO:0000313" key="2">
    <source>
        <dbReference type="EMBL" id="SEL65116.1"/>
    </source>
</evidence>
<dbReference type="OrthoDB" id="9796775at2"/>
<dbReference type="EMBL" id="FNZQ01000007">
    <property type="protein sequence ID" value="SEL65116.1"/>
    <property type="molecule type" value="Genomic_DNA"/>
</dbReference>
<evidence type="ECO:0000313" key="3">
    <source>
        <dbReference type="Proteomes" id="UP000199283"/>
    </source>
</evidence>
<dbReference type="Gene3D" id="1.10.10.10">
    <property type="entry name" value="Winged helix-like DNA-binding domain superfamily/Winged helix DNA-binding domain"/>
    <property type="match status" value="1"/>
</dbReference>